<comment type="caution">
    <text evidence="1">The sequence shown here is derived from an EMBL/GenBank/DDBJ whole genome shotgun (WGS) entry which is preliminary data.</text>
</comment>
<dbReference type="AlphaFoldDB" id="A0A942YCG2"/>
<dbReference type="EMBL" id="JAGYPE010000007">
    <property type="protein sequence ID" value="MBS4186817.1"/>
    <property type="molecule type" value="Genomic_DNA"/>
</dbReference>
<evidence type="ECO:0000313" key="3">
    <source>
        <dbReference type="Proteomes" id="UP000677265"/>
    </source>
</evidence>
<evidence type="ECO:0000313" key="2">
    <source>
        <dbReference type="EMBL" id="MCH6267385.1"/>
    </source>
</evidence>
<keyword evidence="3" id="KW-1185">Reference proteome</keyword>
<dbReference type="EMBL" id="JAGYPE020000035">
    <property type="protein sequence ID" value="MCH6267385.1"/>
    <property type="molecule type" value="Genomic_DNA"/>
</dbReference>
<reference evidence="1" key="1">
    <citation type="submission" date="2021-05" db="EMBL/GenBank/DDBJ databases">
        <title>Novel Bacillus species.</title>
        <authorList>
            <person name="Liu G."/>
        </authorList>
    </citation>
    <scope>NUCLEOTIDE SEQUENCE</scope>
    <source>
        <strain evidence="1 3">FJAT-50051</strain>
    </source>
</reference>
<dbReference type="Proteomes" id="UP000677265">
    <property type="component" value="Unassembled WGS sequence"/>
</dbReference>
<protein>
    <submittedName>
        <fullName evidence="1">Uncharacterized protein</fullName>
    </submittedName>
</protein>
<accession>A0A942YCG2</accession>
<name>A0A942YCG2_9BACI</name>
<sequence length="86" mass="10420">MPWLIKKIRNWIWYRHGKVRYRIWLDEDRYIISATNGEITVHDCYGGTHETAKNLALFKLHQALSDKEKKQKWITKGNGYELFRIK</sequence>
<gene>
    <name evidence="2" type="ORF">KHB02_017835</name>
    <name evidence="1" type="ORF">KHB02_36210</name>
</gene>
<proteinExistence type="predicted"/>
<evidence type="ECO:0000313" key="1">
    <source>
        <dbReference type="EMBL" id="MBS4186817.1"/>
    </source>
</evidence>
<dbReference type="RefSeq" id="WP_213146765.1">
    <property type="nucleotide sequence ID" value="NZ_JAGYPE020000035.1"/>
</dbReference>
<organism evidence="1">
    <name type="scientific">Neobacillus citreus</name>
    <dbReference type="NCBI Taxonomy" id="2833578"/>
    <lineage>
        <taxon>Bacteria</taxon>
        <taxon>Bacillati</taxon>
        <taxon>Bacillota</taxon>
        <taxon>Bacilli</taxon>
        <taxon>Bacillales</taxon>
        <taxon>Bacillaceae</taxon>
        <taxon>Neobacillus</taxon>
    </lineage>
</organism>